<feature type="signal peptide" evidence="2">
    <location>
        <begin position="1"/>
        <end position="23"/>
    </location>
</feature>
<protein>
    <submittedName>
        <fullName evidence="3">Uncharacterized protein</fullName>
    </submittedName>
</protein>
<dbReference type="GO" id="GO:0042597">
    <property type="term" value="C:periplasmic space"/>
    <property type="evidence" value="ECO:0007669"/>
    <property type="project" value="InterPro"/>
</dbReference>
<proteinExistence type="predicted"/>
<dbReference type="Gene3D" id="1.20.120.1490">
    <property type="match status" value="1"/>
</dbReference>
<evidence type="ECO:0000256" key="1">
    <source>
        <dbReference type="SAM" id="MobiDB-lite"/>
    </source>
</evidence>
<gene>
    <name evidence="3" type="ORF">Nstercoris_02137</name>
</gene>
<feature type="region of interest" description="Disordered" evidence="1">
    <location>
        <begin position="33"/>
        <end position="88"/>
    </location>
</feature>
<accession>A0A4Y1YNV6</accession>
<feature type="compositionally biased region" description="Basic residues" evidence="1">
    <location>
        <begin position="71"/>
        <end position="88"/>
    </location>
</feature>
<name>A0A4Y1YNV6_9PROT</name>
<reference evidence="3 4" key="1">
    <citation type="submission" date="2019-06" db="EMBL/GenBank/DDBJ databases">
        <title>Nitrosomonas stercoris KYUHI-S whole genome shotgun sequence.</title>
        <authorList>
            <person name="Nakagawa T."/>
            <person name="Tsuchiya Y."/>
            <person name="Takahashi R."/>
        </authorList>
    </citation>
    <scope>NUCLEOTIDE SEQUENCE [LARGE SCALE GENOMIC DNA]</scope>
    <source>
        <strain evidence="3 4">KYUHI-S</strain>
    </source>
</reference>
<evidence type="ECO:0000313" key="3">
    <source>
        <dbReference type="EMBL" id="BBL35860.1"/>
    </source>
</evidence>
<evidence type="ECO:0000313" key="4">
    <source>
        <dbReference type="Proteomes" id="UP000316473"/>
    </source>
</evidence>
<feature type="compositionally biased region" description="Polar residues" evidence="1">
    <location>
        <begin position="33"/>
        <end position="44"/>
    </location>
</feature>
<feature type="compositionally biased region" description="Basic and acidic residues" evidence="1">
    <location>
        <begin position="45"/>
        <end position="56"/>
    </location>
</feature>
<organism evidence="3 4">
    <name type="scientific">Nitrosomonas stercoris</name>
    <dbReference type="NCBI Taxonomy" id="1444684"/>
    <lineage>
        <taxon>Bacteria</taxon>
        <taxon>Pseudomonadati</taxon>
        <taxon>Pseudomonadota</taxon>
        <taxon>Betaproteobacteria</taxon>
        <taxon>Nitrosomonadales</taxon>
        <taxon>Nitrosomonadaceae</taxon>
        <taxon>Nitrosomonas</taxon>
    </lineage>
</organism>
<dbReference type="AlphaFoldDB" id="A0A4Y1YNV6"/>
<sequence length="207" mass="23405">MNIKLARLSILIGALLVAPVATSAVISQDEATAAVTQPQSVTSENKSEASQSDHEHKAHAKNKQSKDQHKDKHNKKYKHGDKGEKHHHHSYVHNVAMQAEALGLSDEQLGKIVRLHLNEDHEAHHLLKRDMKQSMKAFRKAVAQLAVDEEVLRKLGQEHVDSFNAMVKHHVEERQAVLNILTPEQVGKLKEIKVEEKGKEKEHQHEH</sequence>
<dbReference type="Pfam" id="PF07813">
    <property type="entry name" value="LTXXQ"/>
    <property type="match status" value="1"/>
</dbReference>
<dbReference type="InterPro" id="IPR012899">
    <property type="entry name" value="LTXXQ"/>
</dbReference>
<dbReference type="Proteomes" id="UP000316473">
    <property type="component" value="Chromosome"/>
</dbReference>
<keyword evidence="4" id="KW-1185">Reference proteome</keyword>
<feature type="chain" id="PRO_5021233281" evidence="2">
    <location>
        <begin position="24"/>
        <end position="207"/>
    </location>
</feature>
<evidence type="ECO:0000256" key="2">
    <source>
        <dbReference type="SAM" id="SignalP"/>
    </source>
</evidence>
<keyword evidence="2" id="KW-0732">Signal</keyword>
<dbReference type="EMBL" id="AP019755">
    <property type="protein sequence ID" value="BBL35860.1"/>
    <property type="molecule type" value="Genomic_DNA"/>
</dbReference>
<dbReference type="KEGG" id="nst:Nstercoris_02137"/>